<evidence type="ECO:0000313" key="2">
    <source>
        <dbReference type="Proteomes" id="UP000318995"/>
    </source>
</evidence>
<proteinExistence type="predicted"/>
<gene>
    <name evidence="1" type="ORF">Pla111_31480</name>
</gene>
<organism evidence="1 2">
    <name type="scientific">Botrimarina hoheduenensis</name>
    <dbReference type="NCBI Taxonomy" id="2528000"/>
    <lineage>
        <taxon>Bacteria</taxon>
        <taxon>Pseudomonadati</taxon>
        <taxon>Planctomycetota</taxon>
        <taxon>Planctomycetia</taxon>
        <taxon>Pirellulales</taxon>
        <taxon>Lacipirellulaceae</taxon>
        <taxon>Botrimarina</taxon>
    </lineage>
</organism>
<name>A0A5C5VTI6_9BACT</name>
<protein>
    <submittedName>
        <fullName evidence="1">Uncharacterized protein</fullName>
    </submittedName>
</protein>
<dbReference type="RefSeq" id="WP_146575337.1">
    <property type="nucleotide sequence ID" value="NZ_SJPH01000009.1"/>
</dbReference>
<dbReference type="AlphaFoldDB" id="A0A5C5VTI6"/>
<keyword evidence="2" id="KW-1185">Reference proteome</keyword>
<sequence length="232" mass="26840">MPSRSLTTEAARQHVAKCLRINPIWEAETVISTRAKTLGFALGEQAESGAALKRIERRAEVRQQLFKIRDQVWVAPLEHLGKQLEGLNFYGDTEIEGLAERLRVIVRNRPALPQLTAEKHFDSEFFSCFREVLTALPREAAELRQRVSASFSGHRGLRRTGKRMIRLLEEKTPELAALEKDWLTRLKFQRGVWFRWKKTASSESGQGGIRWYWWWLALIVLRILFRLGNSGD</sequence>
<dbReference type="OrthoDB" id="288476at2"/>
<dbReference type="EMBL" id="SJPH01000009">
    <property type="protein sequence ID" value="TWT41433.1"/>
    <property type="molecule type" value="Genomic_DNA"/>
</dbReference>
<evidence type="ECO:0000313" key="1">
    <source>
        <dbReference type="EMBL" id="TWT41433.1"/>
    </source>
</evidence>
<comment type="caution">
    <text evidence="1">The sequence shown here is derived from an EMBL/GenBank/DDBJ whole genome shotgun (WGS) entry which is preliminary data.</text>
</comment>
<accession>A0A5C5VTI6</accession>
<reference evidence="1 2" key="1">
    <citation type="submission" date="2019-02" db="EMBL/GenBank/DDBJ databases">
        <title>Deep-cultivation of Planctomycetes and their phenomic and genomic characterization uncovers novel biology.</title>
        <authorList>
            <person name="Wiegand S."/>
            <person name="Jogler M."/>
            <person name="Boedeker C."/>
            <person name="Pinto D."/>
            <person name="Vollmers J."/>
            <person name="Rivas-Marin E."/>
            <person name="Kohn T."/>
            <person name="Peeters S.H."/>
            <person name="Heuer A."/>
            <person name="Rast P."/>
            <person name="Oberbeckmann S."/>
            <person name="Bunk B."/>
            <person name="Jeske O."/>
            <person name="Meyerdierks A."/>
            <person name="Storesund J.E."/>
            <person name="Kallscheuer N."/>
            <person name="Luecker S."/>
            <person name="Lage O.M."/>
            <person name="Pohl T."/>
            <person name="Merkel B.J."/>
            <person name="Hornburger P."/>
            <person name="Mueller R.-W."/>
            <person name="Bruemmer F."/>
            <person name="Labrenz M."/>
            <person name="Spormann A.M."/>
            <person name="Op Den Camp H."/>
            <person name="Overmann J."/>
            <person name="Amann R."/>
            <person name="Jetten M.S.M."/>
            <person name="Mascher T."/>
            <person name="Medema M.H."/>
            <person name="Devos D.P."/>
            <person name="Kaster A.-K."/>
            <person name="Ovreas L."/>
            <person name="Rohde M."/>
            <person name="Galperin M.Y."/>
            <person name="Jogler C."/>
        </authorList>
    </citation>
    <scope>NUCLEOTIDE SEQUENCE [LARGE SCALE GENOMIC DNA]</scope>
    <source>
        <strain evidence="1 2">Pla111</strain>
    </source>
</reference>
<dbReference type="Proteomes" id="UP000318995">
    <property type="component" value="Unassembled WGS sequence"/>
</dbReference>